<evidence type="ECO:0000313" key="10">
    <source>
        <dbReference type="Proteomes" id="UP001500523"/>
    </source>
</evidence>
<dbReference type="Proteomes" id="UP001500523">
    <property type="component" value="Unassembled WGS sequence"/>
</dbReference>
<evidence type="ECO:0000256" key="4">
    <source>
        <dbReference type="ARBA" id="ARBA00022679"/>
    </source>
</evidence>
<comment type="caution">
    <text evidence="9">The sequence shown here is derived from an EMBL/GenBank/DDBJ whole genome shotgun (WGS) entry which is preliminary data.</text>
</comment>
<gene>
    <name evidence="9" type="ORF">GCM10022268_33910</name>
</gene>
<evidence type="ECO:0000256" key="6">
    <source>
        <dbReference type="ARBA" id="ARBA00022989"/>
    </source>
</evidence>
<evidence type="ECO:0000256" key="1">
    <source>
        <dbReference type="ARBA" id="ARBA00004651"/>
    </source>
</evidence>
<name>A0ABP7ERR7_9SPHN</name>
<evidence type="ECO:0000313" key="9">
    <source>
        <dbReference type="EMBL" id="GAA3722946.1"/>
    </source>
</evidence>
<evidence type="ECO:0000256" key="8">
    <source>
        <dbReference type="SAM" id="Phobius"/>
    </source>
</evidence>
<dbReference type="PANTHER" id="PTHR33908:SF3">
    <property type="entry name" value="UNDECAPRENYL PHOSPHATE-ALPHA-4-AMINO-4-DEOXY-L-ARABINOSE ARABINOSYL TRANSFERASE"/>
    <property type="match status" value="1"/>
</dbReference>
<dbReference type="EMBL" id="BAABBF010000011">
    <property type="protein sequence ID" value="GAA3722946.1"/>
    <property type="molecule type" value="Genomic_DNA"/>
</dbReference>
<feature type="transmembrane region" description="Helical" evidence="8">
    <location>
        <begin position="254"/>
        <end position="272"/>
    </location>
</feature>
<keyword evidence="4" id="KW-0808">Transferase</keyword>
<keyword evidence="7 8" id="KW-0472">Membrane</keyword>
<feature type="transmembrane region" description="Helical" evidence="8">
    <location>
        <begin position="117"/>
        <end position="136"/>
    </location>
</feature>
<protein>
    <recommendedName>
        <fullName evidence="11">Glycosyltransferase RgtA/B/C/D-like domain-containing protein</fullName>
    </recommendedName>
</protein>
<feature type="transmembrane region" description="Helical" evidence="8">
    <location>
        <begin position="166"/>
        <end position="187"/>
    </location>
</feature>
<sequence length="448" mass="48031">MLHGAVPYIDLWDRKPIGLFLLYAGVGMLPGDGIIAYQLIATLFAAATAITVAMIAQRIGAGRISGCVGGLLYLLTLSVLGGQGGQSPVFYNLFVAMAALLTTRLPHLVRHGRLSAIGWNGLGACALVGLAIQFKYTAAVEGALMGGAHVWAAWRLPGVRSRAATIGWTVAWMTAGLLPTIAVVIAYADMGASAFHAFWFANFISIALRRAYPARQVMGNLGSILGQVTPLLIASIATLTRYRTLKEGQASRRLVIGWLIAAVAGFAAIGTFHDHYALPLLPPLAALGAVALARSRALAVIVVGAATLVFVGERASTPNADQAVREAAALVQTYSGQRCPYVFMGDPIIYHLAGKCIPTAYAFPNTLAQAIEQNATGVDEAREVRRIMSNRPPVVVSSDRSRTIWNVASAAVMRRALASDYYLRKRIARGRYNLLIYVRRDRKRPYDS</sequence>
<reference evidence="10" key="1">
    <citation type="journal article" date="2019" name="Int. J. Syst. Evol. Microbiol.">
        <title>The Global Catalogue of Microorganisms (GCM) 10K type strain sequencing project: providing services to taxonomists for standard genome sequencing and annotation.</title>
        <authorList>
            <consortium name="The Broad Institute Genomics Platform"/>
            <consortium name="The Broad Institute Genome Sequencing Center for Infectious Disease"/>
            <person name="Wu L."/>
            <person name="Ma J."/>
        </authorList>
    </citation>
    <scope>NUCLEOTIDE SEQUENCE [LARGE SCALE GENOMIC DNA]</scope>
    <source>
        <strain evidence="10">JCM 17498</strain>
    </source>
</reference>
<feature type="transmembrane region" description="Helical" evidence="8">
    <location>
        <begin position="89"/>
        <end position="105"/>
    </location>
</feature>
<feature type="transmembrane region" description="Helical" evidence="8">
    <location>
        <begin position="63"/>
        <end position="83"/>
    </location>
</feature>
<evidence type="ECO:0000256" key="3">
    <source>
        <dbReference type="ARBA" id="ARBA00022676"/>
    </source>
</evidence>
<evidence type="ECO:0000256" key="2">
    <source>
        <dbReference type="ARBA" id="ARBA00022475"/>
    </source>
</evidence>
<dbReference type="InterPro" id="IPR050297">
    <property type="entry name" value="LipidA_mod_glycosyltrf_83"/>
</dbReference>
<dbReference type="PANTHER" id="PTHR33908">
    <property type="entry name" value="MANNOSYLTRANSFERASE YKCB-RELATED"/>
    <property type="match status" value="1"/>
</dbReference>
<organism evidence="9 10">
    <name type="scientific">Sphingomonas cynarae</name>
    <dbReference type="NCBI Taxonomy" id="930197"/>
    <lineage>
        <taxon>Bacteria</taxon>
        <taxon>Pseudomonadati</taxon>
        <taxon>Pseudomonadota</taxon>
        <taxon>Alphaproteobacteria</taxon>
        <taxon>Sphingomonadales</taxon>
        <taxon>Sphingomonadaceae</taxon>
        <taxon>Sphingomonas</taxon>
    </lineage>
</organism>
<evidence type="ECO:0000256" key="5">
    <source>
        <dbReference type="ARBA" id="ARBA00022692"/>
    </source>
</evidence>
<feature type="transmembrane region" description="Helical" evidence="8">
    <location>
        <begin position="35"/>
        <end position="56"/>
    </location>
</feature>
<keyword evidence="2" id="KW-1003">Cell membrane</keyword>
<keyword evidence="6 8" id="KW-1133">Transmembrane helix</keyword>
<evidence type="ECO:0008006" key="11">
    <source>
        <dbReference type="Google" id="ProtNLM"/>
    </source>
</evidence>
<evidence type="ECO:0000256" key="7">
    <source>
        <dbReference type="ARBA" id="ARBA00023136"/>
    </source>
</evidence>
<feature type="transmembrane region" description="Helical" evidence="8">
    <location>
        <begin position="284"/>
        <end position="311"/>
    </location>
</feature>
<feature type="transmembrane region" description="Helical" evidence="8">
    <location>
        <begin position="224"/>
        <end position="242"/>
    </location>
</feature>
<keyword evidence="10" id="KW-1185">Reference proteome</keyword>
<accession>A0ABP7ERR7</accession>
<keyword evidence="3" id="KW-0328">Glycosyltransferase</keyword>
<comment type="subcellular location">
    <subcellularLocation>
        <location evidence="1">Cell membrane</location>
        <topology evidence="1">Multi-pass membrane protein</topology>
    </subcellularLocation>
</comment>
<proteinExistence type="predicted"/>
<keyword evidence="5 8" id="KW-0812">Transmembrane</keyword>